<keyword evidence="3" id="KW-0408">Iron</keyword>
<feature type="domain" description="Radical SAM core" evidence="5">
    <location>
        <begin position="26"/>
        <end position="282"/>
    </location>
</feature>
<dbReference type="EMBL" id="PGXC01000002">
    <property type="protein sequence ID" value="PKK91599.1"/>
    <property type="molecule type" value="Genomic_DNA"/>
</dbReference>
<dbReference type="InterPro" id="IPR006638">
    <property type="entry name" value="Elp3/MiaA/NifB-like_rSAM"/>
</dbReference>
<accession>A0A2N1PTC6</accession>
<dbReference type="CDD" id="cd01335">
    <property type="entry name" value="Radical_SAM"/>
    <property type="match status" value="1"/>
</dbReference>
<dbReference type="Proteomes" id="UP000233256">
    <property type="component" value="Unassembled WGS sequence"/>
</dbReference>
<name>A0A2N1PTC6_9BACT</name>
<gene>
    <name evidence="6" type="ORF">CVV64_02695</name>
</gene>
<keyword evidence="1" id="KW-0949">S-adenosyl-L-methionine</keyword>
<dbReference type="InterPro" id="IPR058240">
    <property type="entry name" value="rSAM_sf"/>
</dbReference>
<proteinExistence type="predicted"/>
<keyword evidence="4" id="KW-0411">Iron-sulfur</keyword>
<dbReference type="SUPFAM" id="SSF102114">
    <property type="entry name" value="Radical SAM enzymes"/>
    <property type="match status" value="1"/>
</dbReference>
<evidence type="ECO:0000256" key="1">
    <source>
        <dbReference type="ARBA" id="ARBA00022691"/>
    </source>
</evidence>
<reference evidence="6 7" key="1">
    <citation type="journal article" date="2017" name="ISME J.">
        <title>Potential for microbial H2 and metal transformations associated with novel bacteria and archaea in deep terrestrial subsurface sediments.</title>
        <authorList>
            <person name="Hernsdorf A.W."/>
            <person name="Amano Y."/>
            <person name="Miyakawa K."/>
            <person name="Ise K."/>
            <person name="Suzuki Y."/>
            <person name="Anantharaman K."/>
            <person name="Probst A."/>
            <person name="Burstein D."/>
            <person name="Thomas B.C."/>
            <person name="Banfield J.F."/>
        </authorList>
    </citation>
    <scope>NUCLEOTIDE SEQUENCE [LARGE SCALE GENOMIC DNA]</scope>
    <source>
        <strain evidence="6">HGW-Wallbacteria-1</strain>
    </source>
</reference>
<comment type="caution">
    <text evidence="6">The sequence shown here is derived from an EMBL/GenBank/DDBJ whole genome shotgun (WGS) entry which is preliminary data.</text>
</comment>
<dbReference type="SFLD" id="SFLDS00029">
    <property type="entry name" value="Radical_SAM"/>
    <property type="match status" value="1"/>
</dbReference>
<evidence type="ECO:0000313" key="7">
    <source>
        <dbReference type="Proteomes" id="UP000233256"/>
    </source>
</evidence>
<dbReference type="GO" id="GO:0046872">
    <property type="term" value="F:metal ion binding"/>
    <property type="evidence" value="ECO:0007669"/>
    <property type="project" value="UniProtKB-KW"/>
</dbReference>
<sequence>MTLLPDHINISAASEALLGLSRLRPRHGATTLYLLLGNSCTGACAFCSMGSHGGADYLGRTGVRLSRVDWPSRSVNTLLEALERLKASSDLAADNPDDGFISRPGENIMPGRICIQAVRDMKDRVLGLMSLLGKFGVPMSVSAHVQDKFDVDDYIAAGADRVGISLDAASNLVYERIKSSGEAASDAVKTEFDSRMGLIANCAAAWPGKITTHLIRGIGEGEQEFFETMATLIEWGAEVGLFAFTPLPGTPMSNSPRPDIASYRRLQLARFLMAESILARDEVVLSRGVISDLSLSENQKNIISVAIENNSLALAFRTSGCPQCNRPYYNEGVMEVPYNYPVQPDASSLRSAIEMTGLSALTSLF</sequence>
<evidence type="ECO:0000256" key="2">
    <source>
        <dbReference type="ARBA" id="ARBA00022723"/>
    </source>
</evidence>
<dbReference type="InterPro" id="IPR007197">
    <property type="entry name" value="rSAM"/>
</dbReference>
<keyword evidence="2" id="KW-0479">Metal-binding</keyword>
<evidence type="ECO:0000313" key="6">
    <source>
        <dbReference type="EMBL" id="PKK91599.1"/>
    </source>
</evidence>
<dbReference type="Gene3D" id="3.20.20.70">
    <property type="entry name" value="Aldolase class I"/>
    <property type="match status" value="1"/>
</dbReference>
<dbReference type="SMART" id="SM00729">
    <property type="entry name" value="Elp3"/>
    <property type="match status" value="1"/>
</dbReference>
<protein>
    <recommendedName>
        <fullName evidence="5">Radical SAM core domain-containing protein</fullName>
    </recommendedName>
</protein>
<evidence type="ECO:0000256" key="4">
    <source>
        <dbReference type="ARBA" id="ARBA00023014"/>
    </source>
</evidence>
<dbReference type="InterPro" id="IPR013785">
    <property type="entry name" value="Aldolase_TIM"/>
</dbReference>
<dbReference type="PROSITE" id="PS51918">
    <property type="entry name" value="RADICAL_SAM"/>
    <property type="match status" value="1"/>
</dbReference>
<evidence type="ECO:0000259" key="5">
    <source>
        <dbReference type="PROSITE" id="PS51918"/>
    </source>
</evidence>
<dbReference type="GO" id="GO:0051536">
    <property type="term" value="F:iron-sulfur cluster binding"/>
    <property type="evidence" value="ECO:0007669"/>
    <property type="project" value="UniProtKB-KW"/>
</dbReference>
<dbReference type="AlphaFoldDB" id="A0A2N1PTC6"/>
<dbReference type="GO" id="GO:0003824">
    <property type="term" value="F:catalytic activity"/>
    <property type="evidence" value="ECO:0007669"/>
    <property type="project" value="InterPro"/>
</dbReference>
<evidence type="ECO:0000256" key="3">
    <source>
        <dbReference type="ARBA" id="ARBA00023004"/>
    </source>
</evidence>
<organism evidence="6 7">
    <name type="scientific">Candidatus Wallbacteria bacterium HGW-Wallbacteria-1</name>
    <dbReference type="NCBI Taxonomy" id="2013854"/>
    <lineage>
        <taxon>Bacteria</taxon>
        <taxon>Candidatus Walliibacteriota</taxon>
    </lineage>
</organism>